<dbReference type="CDD" id="cd07437">
    <property type="entry name" value="PHP_HisPPase_Ycdx_like"/>
    <property type="match status" value="1"/>
</dbReference>
<dbReference type="InterPro" id="IPR004013">
    <property type="entry name" value="PHP_dom"/>
</dbReference>
<name>A0A1L3GPC6_9BACT</name>
<sequence>MSLTGTPEADLHTHTIASGHAYSTINEIAAEAARRQLRLVGMTDHGPALPGGPHLYHFKALRFIPKHIGEVRILPGVEANILGEGKLDLEDQQLAQLDLVLAGFHPGCGYVGQGQGDNTRAVMTIMNNPQVNVLCHPGNPEFPLDYQAIARHAAATGTALEINNSSFGMSRAGSADNCRSLAGYCARYGAPVALGSDAHIAQGVGQLDQALSEALQAGIQPEQIVNLTLKSTLAFLGLEE</sequence>
<dbReference type="GO" id="GO:0042578">
    <property type="term" value="F:phosphoric ester hydrolase activity"/>
    <property type="evidence" value="ECO:0007669"/>
    <property type="project" value="TreeGrafter"/>
</dbReference>
<dbReference type="SUPFAM" id="SSF89550">
    <property type="entry name" value="PHP domain-like"/>
    <property type="match status" value="1"/>
</dbReference>
<dbReference type="GO" id="GO:0005829">
    <property type="term" value="C:cytosol"/>
    <property type="evidence" value="ECO:0007669"/>
    <property type="project" value="TreeGrafter"/>
</dbReference>
<dbReference type="Pfam" id="PF02811">
    <property type="entry name" value="PHP"/>
    <property type="match status" value="1"/>
</dbReference>
<gene>
    <name evidence="2" type="ORF">A7E78_08080</name>
</gene>
<dbReference type="Proteomes" id="UP000182517">
    <property type="component" value="Chromosome"/>
</dbReference>
<evidence type="ECO:0000313" key="2">
    <source>
        <dbReference type="EMBL" id="APG27799.1"/>
    </source>
</evidence>
<dbReference type="SMART" id="SM00481">
    <property type="entry name" value="POLIIIAc"/>
    <property type="match status" value="1"/>
</dbReference>
<dbReference type="KEGG" id="pef:A7E78_08080"/>
<proteinExistence type="predicted"/>
<organism evidence="2 3">
    <name type="scientific">Syntrophotalea acetylenivorans</name>
    <dbReference type="NCBI Taxonomy" id="1842532"/>
    <lineage>
        <taxon>Bacteria</taxon>
        <taxon>Pseudomonadati</taxon>
        <taxon>Thermodesulfobacteriota</taxon>
        <taxon>Desulfuromonadia</taxon>
        <taxon>Desulfuromonadales</taxon>
        <taxon>Syntrophotaleaceae</taxon>
        <taxon>Syntrophotalea</taxon>
    </lineage>
</organism>
<dbReference type="Gene3D" id="3.20.20.140">
    <property type="entry name" value="Metal-dependent hydrolases"/>
    <property type="match status" value="1"/>
</dbReference>
<dbReference type="STRING" id="1842532.A7E78_08080"/>
<reference evidence="2 3" key="1">
    <citation type="journal article" date="2017" name="Genome Announc.">
        <title>Complete Genome Sequences of Two Acetylene-Fermenting Pelobacter acetylenicus Strains.</title>
        <authorList>
            <person name="Sutton J.M."/>
            <person name="Baesman S.M."/>
            <person name="Fierst J.L."/>
            <person name="Poret-Peterson A.T."/>
            <person name="Oremland R.S."/>
            <person name="Dunlap D.S."/>
            <person name="Akob D.M."/>
        </authorList>
    </citation>
    <scope>NUCLEOTIDE SEQUENCE [LARGE SCALE GENOMIC DNA]</scope>
    <source>
        <strain evidence="2 3">SFB93</strain>
    </source>
</reference>
<protein>
    <submittedName>
        <fullName evidence="2">Phosphatase</fullName>
    </submittedName>
</protein>
<dbReference type="NCBIfam" id="NF006702">
    <property type="entry name" value="PRK09248.1"/>
    <property type="match status" value="1"/>
</dbReference>
<dbReference type="PANTHER" id="PTHR36928:SF1">
    <property type="entry name" value="PHOSPHATASE YCDX-RELATED"/>
    <property type="match status" value="1"/>
</dbReference>
<dbReference type="GO" id="GO:0008270">
    <property type="term" value="F:zinc ion binding"/>
    <property type="evidence" value="ECO:0007669"/>
    <property type="project" value="TreeGrafter"/>
</dbReference>
<accession>A0A1L3GPC6</accession>
<dbReference type="InterPro" id="IPR003141">
    <property type="entry name" value="Pol/His_phosphatase_N"/>
</dbReference>
<dbReference type="RefSeq" id="WP_072283764.1">
    <property type="nucleotide sequence ID" value="NZ_CP015519.1"/>
</dbReference>
<dbReference type="InterPro" id="IPR050243">
    <property type="entry name" value="PHP_phosphatase"/>
</dbReference>
<dbReference type="OrthoDB" id="9808747at2"/>
<dbReference type="EMBL" id="CP015519">
    <property type="protein sequence ID" value="APG27799.1"/>
    <property type="molecule type" value="Genomic_DNA"/>
</dbReference>
<evidence type="ECO:0000259" key="1">
    <source>
        <dbReference type="SMART" id="SM00481"/>
    </source>
</evidence>
<dbReference type="AlphaFoldDB" id="A0A1L3GPC6"/>
<keyword evidence="3" id="KW-1185">Reference proteome</keyword>
<feature type="domain" description="Polymerase/histidinol phosphatase N-terminal" evidence="1">
    <location>
        <begin position="9"/>
        <end position="83"/>
    </location>
</feature>
<dbReference type="PANTHER" id="PTHR36928">
    <property type="entry name" value="PHOSPHATASE YCDX-RELATED"/>
    <property type="match status" value="1"/>
</dbReference>
<dbReference type="InterPro" id="IPR016195">
    <property type="entry name" value="Pol/histidinol_Pase-like"/>
</dbReference>
<evidence type="ECO:0000313" key="3">
    <source>
        <dbReference type="Proteomes" id="UP000182517"/>
    </source>
</evidence>